<keyword evidence="1" id="KW-1133">Transmembrane helix</keyword>
<dbReference type="EMBL" id="JACOGD010000004">
    <property type="protein sequence ID" value="MBC3931931.1"/>
    <property type="molecule type" value="Genomic_DNA"/>
</dbReference>
<sequence>MVPSLSLSLALAVRVMLAGAALLSGLAVRLMKGGLLLMTLMIRGELVLVLPALLVALAVLIVFV</sequence>
<keyword evidence="1" id="KW-0812">Transmembrane</keyword>
<proteinExistence type="predicted"/>
<keyword evidence="3" id="KW-1185">Reference proteome</keyword>
<comment type="caution">
    <text evidence="2">The sequence shown here is derived from an EMBL/GenBank/DDBJ whole genome shotgun (WGS) entry which is preliminary data.</text>
</comment>
<gene>
    <name evidence="2" type="ORF">H8K43_09630</name>
</gene>
<evidence type="ECO:0000313" key="2">
    <source>
        <dbReference type="EMBL" id="MBC3931931.1"/>
    </source>
</evidence>
<accession>A0ABR7A4U4</accession>
<organism evidence="2 3">
    <name type="scientific">Undibacterium curvum</name>
    <dbReference type="NCBI Taxonomy" id="2762294"/>
    <lineage>
        <taxon>Bacteria</taxon>
        <taxon>Pseudomonadati</taxon>
        <taxon>Pseudomonadota</taxon>
        <taxon>Betaproteobacteria</taxon>
        <taxon>Burkholderiales</taxon>
        <taxon>Oxalobacteraceae</taxon>
        <taxon>Undibacterium</taxon>
    </lineage>
</organism>
<feature type="transmembrane region" description="Helical" evidence="1">
    <location>
        <begin position="40"/>
        <end position="63"/>
    </location>
</feature>
<reference evidence="2 3" key="1">
    <citation type="submission" date="2020-08" db="EMBL/GenBank/DDBJ databases">
        <title>Novel species isolated from subtropical streams in China.</title>
        <authorList>
            <person name="Lu H."/>
        </authorList>
    </citation>
    <scope>NUCLEOTIDE SEQUENCE [LARGE SCALE GENOMIC DNA]</scope>
    <source>
        <strain evidence="2 3">CY22W</strain>
    </source>
</reference>
<dbReference type="Proteomes" id="UP000654304">
    <property type="component" value="Unassembled WGS sequence"/>
</dbReference>
<feature type="transmembrane region" description="Helical" evidence="1">
    <location>
        <begin position="6"/>
        <end position="28"/>
    </location>
</feature>
<evidence type="ECO:0000313" key="3">
    <source>
        <dbReference type="Proteomes" id="UP000654304"/>
    </source>
</evidence>
<name>A0ABR7A4U4_9BURK</name>
<keyword evidence="1" id="KW-0472">Membrane</keyword>
<protein>
    <submittedName>
        <fullName evidence="2">Uncharacterized protein</fullName>
    </submittedName>
</protein>
<evidence type="ECO:0000256" key="1">
    <source>
        <dbReference type="SAM" id="Phobius"/>
    </source>
</evidence>
<dbReference type="RefSeq" id="WP_186903622.1">
    <property type="nucleotide sequence ID" value="NZ_JACOGD010000004.1"/>
</dbReference>